<keyword evidence="4" id="KW-1185">Reference proteome</keyword>
<keyword evidence="2" id="KW-1133">Transmembrane helix</keyword>
<proteinExistence type="predicted"/>
<feature type="transmembrane region" description="Helical" evidence="2">
    <location>
        <begin position="122"/>
        <end position="146"/>
    </location>
</feature>
<protein>
    <submittedName>
        <fullName evidence="3">Uncharacterized protein</fullName>
    </submittedName>
</protein>
<feature type="transmembrane region" description="Helical" evidence="2">
    <location>
        <begin position="12"/>
        <end position="31"/>
    </location>
</feature>
<dbReference type="EMBL" id="JAUEPU010000016">
    <property type="protein sequence ID" value="KAK0496173.1"/>
    <property type="molecule type" value="Genomic_DNA"/>
</dbReference>
<reference evidence="3" key="1">
    <citation type="submission" date="2023-06" db="EMBL/GenBank/DDBJ databases">
        <authorList>
            <consortium name="Lawrence Berkeley National Laboratory"/>
            <person name="Ahrendt S."/>
            <person name="Sahu N."/>
            <person name="Indic B."/>
            <person name="Wong-Bajracharya J."/>
            <person name="Merenyi Z."/>
            <person name="Ke H.-M."/>
            <person name="Monk M."/>
            <person name="Kocsube S."/>
            <person name="Drula E."/>
            <person name="Lipzen A."/>
            <person name="Balint B."/>
            <person name="Henrissat B."/>
            <person name="Andreopoulos B."/>
            <person name="Martin F.M."/>
            <person name="Harder C.B."/>
            <person name="Rigling D."/>
            <person name="Ford K.L."/>
            <person name="Foster G.D."/>
            <person name="Pangilinan J."/>
            <person name="Papanicolaou A."/>
            <person name="Barry K."/>
            <person name="LaButti K."/>
            <person name="Viragh M."/>
            <person name="Koriabine M."/>
            <person name="Yan M."/>
            <person name="Riley R."/>
            <person name="Champramary S."/>
            <person name="Plett K.L."/>
            <person name="Tsai I.J."/>
            <person name="Slot J."/>
            <person name="Sipos G."/>
            <person name="Plett J."/>
            <person name="Nagy L.G."/>
            <person name="Grigoriev I.V."/>
        </authorList>
    </citation>
    <scope>NUCLEOTIDE SEQUENCE</scope>
    <source>
        <strain evidence="3">HWK02</strain>
    </source>
</reference>
<feature type="transmembrane region" description="Helical" evidence="2">
    <location>
        <begin position="166"/>
        <end position="189"/>
    </location>
</feature>
<evidence type="ECO:0000256" key="2">
    <source>
        <dbReference type="SAM" id="Phobius"/>
    </source>
</evidence>
<accession>A0AA39Q4M7</accession>
<gene>
    <name evidence="3" type="ORF">EDD18DRAFT_1169123</name>
</gene>
<feature type="region of interest" description="Disordered" evidence="1">
    <location>
        <begin position="243"/>
        <end position="266"/>
    </location>
</feature>
<feature type="compositionally biased region" description="Polar residues" evidence="1">
    <location>
        <begin position="247"/>
        <end position="259"/>
    </location>
</feature>
<organism evidence="3 4">
    <name type="scientific">Armillaria luteobubalina</name>
    <dbReference type="NCBI Taxonomy" id="153913"/>
    <lineage>
        <taxon>Eukaryota</taxon>
        <taxon>Fungi</taxon>
        <taxon>Dikarya</taxon>
        <taxon>Basidiomycota</taxon>
        <taxon>Agaricomycotina</taxon>
        <taxon>Agaricomycetes</taxon>
        <taxon>Agaricomycetidae</taxon>
        <taxon>Agaricales</taxon>
        <taxon>Marasmiineae</taxon>
        <taxon>Physalacriaceae</taxon>
        <taxon>Armillaria</taxon>
    </lineage>
</organism>
<evidence type="ECO:0000313" key="3">
    <source>
        <dbReference type="EMBL" id="KAK0496173.1"/>
    </source>
</evidence>
<keyword evidence="2" id="KW-0472">Membrane</keyword>
<comment type="caution">
    <text evidence="3">The sequence shown here is derived from an EMBL/GenBank/DDBJ whole genome shotgun (WGS) entry which is preliminary data.</text>
</comment>
<dbReference type="AlphaFoldDB" id="A0AA39Q4M7"/>
<keyword evidence="2" id="KW-0812">Transmembrane</keyword>
<evidence type="ECO:0000256" key="1">
    <source>
        <dbReference type="SAM" id="MobiDB-lite"/>
    </source>
</evidence>
<feature type="transmembrane region" description="Helical" evidence="2">
    <location>
        <begin position="65"/>
        <end position="86"/>
    </location>
</feature>
<dbReference type="Proteomes" id="UP001175228">
    <property type="component" value="Unassembled WGS sequence"/>
</dbReference>
<feature type="transmembrane region" description="Helical" evidence="2">
    <location>
        <begin position="93"/>
        <end position="116"/>
    </location>
</feature>
<evidence type="ECO:0000313" key="4">
    <source>
        <dbReference type="Proteomes" id="UP001175228"/>
    </source>
</evidence>
<name>A0AA39Q4M7_9AGAR</name>
<sequence length="266" mass="29998">MNSVQLYQRRSRAFMFILLYILISLNFALNWSCRISAFIGNRQTSMAIYQELIKPIPVDSLGAPITASICGIISNSHMIWCCWAVWKGRRIVVLLPALFLISATGLQLVVLCTQFRNGAFQIFNILGISFNLATTLWCTIFIYYRLFSIVRVRYESDCRLGPYRRFIEVFVGSSAIYAIPSALYLVFILHDSQGVFYLDSITNVTKGIAPTLFVGRAAAGHTRANESLQETAVSSLHFRMSSRVDTETGTQEDTMQSDVLENENDP</sequence>